<accession>A0ABN9BBY7</accession>
<evidence type="ECO:0000256" key="9">
    <source>
        <dbReference type="ARBA" id="ARBA00022840"/>
    </source>
</evidence>
<dbReference type="InterPro" id="IPR046885">
    <property type="entry name" value="MnmA-like_C"/>
</dbReference>
<keyword evidence="11" id="KW-1015">Disulfide bond</keyword>
<evidence type="ECO:0000259" key="14">
    <source>
        <dbReference type="Pfam" id="PF20259"/>
    </source>
</evidence>
<evidence type="ECO:0000313" key="16">
    <source>
        <dbReference type="Proteomes" id="UP001162483"/>
    </source>
</evidence>
<comment type="function">
    <text evidence="1">Catalyzes the 2-thiolation of uridine at the wobble position (U34) of mitochondrial tRNA(Lys), tRNA(Glu) and tRNA(Gln). Required for the formation of 5-taurinomethyl-2-thiouridine (tm5s2U) of mitochondrial tRNA(Lys), tRNA(Glu), and tRNA(Gln) at the wobble position. ATP is required to activate the C2 atom of the wobble base.</text>
</comment>
<protein>
    <recommendedName>
        <fullName evidence="4">Mitochondrial tRNA-specific 2-thiouridylase 1</fullName>
        <ecNumber evidence="3">2.8.1.14</ecNumber>
    </recommendedName>
</protein>
<dbReference type="NCBIfam" id="NF001138">
    <property type="entry name" value="PRK00143.1"/>
    <property type="match status" value="1"/>
</dbReference>
<dbReference type="InterPro" id="IPR004506">
    <property type="entry name" value="MnmA-like"/>
</dbReference>
<comment type="caution">
    <text evidence="15">The sequence shown here is derived from an EMBL/GenBank/DDBJ whole genome shotgun (WGS) entry which is preliminary data.</text>
</comment>
<keyword evidence="5" id="KW-0820">tRNA-binding</keyword>
<dbReference type="SUPFAM" id="SSF52402">
    <property type="entry name" value="Adenine nucleotide alpha hydrolases-like"/>
    <property type="match status" value="1"/>
</dbReference>
<sequence>MSGGVDSAVAALLLKRRGYQVTGVFMNNWDVVDEHGVCTAEADCEDAYKVCEKLDIPFHRISYVKEYWHDVFSSFLYEYEKGRTPNPDILCNKHIKFNYFLTRVDAIENLGADAIATGHYARTSHEDEEIFQHPFIKSPQSLFRNRFEERNDVKLLQAADQFKDQTFFLSQIPQYALRKTLFPLGGLTKDFVKKIATEAGFHHVLKRKEARTFIVCSMGICFIGERNFHKFILEYLEPQPGNFVSIEDGKILGTHNGWFLFTLGQRARIGGLKDAWFVVDKDVSSAEVFVAPCTDHPALYRDLLRTDRVHWICEDPPAELVRNKMISCHFRFQHQMALEPCVLTLNQDGTVWVSLEKRLRALTPGQFAVFYKGEECLGSGKILRLGPSLYTLQQGQEIMKSAAANVSTETFKDLDPLT</sequence>
<dbReference type="EC" id="2.8.1.14" evidence="3"/>
<evidence type="ECO:0000256" key="5">
    <source>
        <dbReference type="ARBA" id="ARBA00022555"/>
    </source>
</evidence>
<evidence type="ECO:0000313" key="15">
    <source>
        <dbReference type="EMBL" id="CAI9545098.1"/>
    </source>
</evidence>
<dbReference type="Pfam" id="PF03054">
    <property type="entry name" value="tRNA_Me_trans"/>
    <property type="match status" value="1"/>
</dbReference>
<dbReference type="Gene3D" id="2.30.30.280">
    <property type="entry name" value="Adenine nucleotide alpha hydrolases-like domains"/>
    <property type="match status" value="1"/>
</dbReference>
<reference evidence="15" key="1">
    <citation type="submission" date="2023-05" db="EMBL/GenBank/DDBJ databases">
        <authorList>
            <person name="Stuckert A."/>
        </authorList>
    </citation>
    <scope>NUCLEOTIDE SEQUENCE</scope>
</reference>
<keyword evidence="16" id="KW-1185">Reference proteome</keyword>
<dbReference type="InterPro" id="IPR014729">
    <property type="entry name" value="Rossmann-like_a/b/a_fold"/>
</dbReference>
<dbReference type="CDD" id="cd01998">
    <property type="entry name" value="MnmA_TRMU-like"/>
    <property type="match status" value="1"/>
</dbReference>
<dbReference type="PANTHER" id="PTHR11933">
    <property type="entry name" value="TRNA 5-METHYLAMINOMETHYL-2-THIOURIDYLATE -METHYLTRANSFERASE"/>
    <property type="match status" value="1"/>
</dbReference>
<gene>
    <name evidence="15" type="ORF">SPARVUS_LOCUS2595603</name>
</gene>
<comment type="similarity">
    <text evidence="2">Belongs to the MnmA/TRMU family.</text>
</comment>
<keyword evidence="8" id="KW-0547">Nucleotide-binding</keyword>
<dbReference type="InterPro" id="IPR023382">
    <property type="entry name" value="MnmA-like_central_sf"/>
</dbReference>
<evidence type="ECO:0000256" key="7">
    <source>
        <dbReference type="ARBA" id="ARBA00022694"/>
    </source>
</evidence>
<name>A0ABN9BBY7_9NEOB</name>
<evidence type="ECO:0000256" key="12">
    <source>
        <dbReference type="ARBA" id="ARBA00049564"/>
    </source>
</evidence>
<dbReference type="Gene3D" id="2.40.30.10">
    <property type="entry name" value="Translation factors"/>
    <property type="match status" value="1"/>
</dbReference>
<dbReference type="Pfam" id="PF20258">
    <property type="entry name" value="tRNA_Me_trans_C"/>
    <property type="match status" value="1"/>
</dbReference>
<evidence type="ECO:0000256" key="1">
    <source>
        <dbReference type="ARBA" id="ARBA00003986"/>
    </source>
</evidence>
<evidence type="ECO:0000256" key="4">
    <source>
        <dbReference type="ARBA" id="ARBA00018888"/>
    </source>
</evidence>
<dbReference type="Proteomes" id="UP001162483">
    <property type="component" value="Unassembled WGS sequence"/>
</dbReference>
<evidence type="ECO:0000256" key="2">
    <source>
        <dbReference type="ARBA" id="ARBA00006191"/>
    </source>
</evidence>
<feature type="domain" description="tRNA-specific 2-thiouridylase MnmA-like central" evidence="14">
    <location>
        <begin position="230"/>
        <end position="291"/>
    </location>
</feature>
<dbReference type="Pfam" id="PF20259">
    <property type="entry name" value="tRNA_Me_trans_M"/>
    <property type="match status" value="1"/>
</dbReference>
<evidence type="ECO:0000256" key="6">
    <source>
        <dbReference type="ARBA" id="ARBA00022679"/>
    </source>
</evidence>
<dbReference type="Gene3D" id="3.40.50.620">
    <property type="entry name" value="HUPs"/>
    <property type="match status" value="1"/>
</dbReference>
<evidence type="ECO:0000256" key="11">
    <source>
        <dbReference type="ARBA" id="ARBA00023157"/>
    </source>
</evidence>
<keyword evidence="10" id="KW-0694">RNA-binding</keyword>
<keyword evidence="6" id="KW-0808">Transferase</keyword>
<dbReference type="PANTHER" id="PTHR11933:SF5">
    <property type="entry name" value="MITOCHONDRIAL TRNA-SPECIFIC 2-THIOURIDYLASE 1"/>
    <property type="match status" value="1"/>
</dbReference>
<proteinExistence type="inferred from homology"/>
<organism evidence="15 16">
    <name type="scientific">Staurois parvus</name>
    <dbReference type="NCBI Taxonomy" id="386267"/>
    <lineage>
        <taxon>Eukaryota</taxon>
        <taxon>Metazoa</taxon>
        <taxon>Chordata</taxon>
        <taxon>Craniata</taxon>
        <taxon>Vertebrata</taxon>
        <taxon>Euteleostomi</taxon>
        <taxon>Amphibia</taxon>
        <taxon>Batrachia</taxon>
        <taxon>Anura</taxon>
        <taxon>Neobatrachia</taxon>
        <taxon>Ranoidea</taxon>
        <taxon>Ranidae</taxon>
        <taxon>Staurois</taxon>
    </lineage>
</organism>
<comment type="catalytic activity">
    <reaction evidence="12">
        <text>5-taurinomethyluridine(34) in tRNA + S-sulfanyl-L-cysteinyl-[protein] + AH2 + ATP = 5-taurinomethyl-2-thiouridine(34) in tRNA + L-cysteinyl-[protein] + A + AMP + diphosphate + H(+)</text>
        <dbReference type="Rhea" id="RHEA:47040"/>
        <dbReference type="Rhea" id="RHEA-COMP:10131"/>
        <dbReference type="Rhea" id="RHEA-COMP:11726"/>
        <dbReference type="Rhea" id="RHEA-COMP:11732"/>
        <dbReference type="Rhea" id="RHEA-COMP:11733"/>
        <dbReference type="ChEBI" id="CHEBI:13193"/>
        <dbReference type="ChEBI" id="CHEBI:15378"/>
        <dbReference type="ChEBI" id="CHEBI:17499"/>
        <dbReference type="ChEBI" id="CHEBI:29950"/>
        <dbReference type="ChEBI" id="CHEBI:30616"/>
        <dbReference type="ChEBI" id="CHEBI:33019"/>
        <dbReference type="ChEBI" id="CHEBI:61963"/>
        <dbReference type="ChEBI" id="CHEBI:87171"/>
        <dbReference type="ChEBI" id="CHEBI:87172"/>
        <dbReference type="ChEBI" id="CHEBI:456215"/>
        <dbReference type="EC" id="2.8.1.14"/>
    </reaction>
</comment>
<evidence type="ECO:0000259" key="13">
    <source>
        <dbReference type="Pfam" id="PF20258"/>
    </source>
</evidence>
<feature type="domain" description="tRNA-specific 2-thiouridylase MnmA-like C-terminal" evidence="13">
    <location>
        <begin position="302"/>
        <end position="382"/>
    </location>
</feature>
<dbReference type="InterPro" id="IPR046884">
    <property type="entry name" value="MnmA-like_central"/>
</dbReference>
<evidence type="ECO:0000256" key="8">
    <source>
        <dbReference type="ARBA" id="ARBA00022741"/>
    </source>
</evidence>
<evidence type="ECO:0000256" key="10">
    <source>
        <dbReference type="ARBA" id="ARBA00022884"/>
    </source>
</evidence>
<dbReference type="EMBL" id="CATNWA010003326">
    <property type="protein sequence ID" value="CAI9545098.1"/>
    <property type="molecule type" value="Genomic_DNA"/>
</dbReference>
<evidence type="ECO:0000256" key="3">
    <source>
        <dbReference type="ARBA" id="ARBA00011953"/>
    </source>
</evidence>
<keyword evidence="7" id="KW-0819">tRNA processing</keyword>
<keyword evidence="9" id="KW-0067">ATP-binding</keyword>